<dbReference type="Proteomes" id="UP001642464">
    <property type="component" value="Unassembled WGS sequence"/>
</dbReference>
<accession>A0ABP0JJ87</accession>
<keyword evidence="1" id="KW-1133">Transmembrane helix</keyword>
<evidence type="ECO:0000313" key="3">
    <source>
        <dbReference type="Proteomes" id="UP001642464"/>
    </source>
</evidence>
<keyword evidence="1" id="KW-0472">Membrane</keyword>
<feature type="transmembrane region" description="Helical" evidence="1">
    <location>
        <begin position="149"/>
        <end position="172"/>
    </location>
</feature>
<evidence type="ECO:0000313" key="2">
    <source>
        <dbReference type="EMBL" id="CAK9014253.1"/>
    </source>
</evidence>
<dbReference type="PANTHER" id="PTHR23525:SF1">
    <property type="entry name" value="NODULIN-LIKE DOMAIN-CONTAINING PROTEIN"/>
    <property type="match status" value="1"/>
</dbReference>
<dbReference type="Gene3D" id="1.20.1250.20">
    <property type="entry name" value="MFS general substrate transporter like domains"/>
    <property type="match status" value="1"/>
</dbReference>
<proteinExistence type="predicted"/>
<gene>
    <name evidence="2" type="ORF">SCF082_LOCUS12269</name>
</gene>
<name>A0ABP0JJ87_9DINO</name>
<keyword evidence="3" id="KW-1185">Reference proteome</keyword>
<sequence>MWGGTQIAGSMSLKYVPLFFRKDFAMTPSWLMVLRVAENCSLATMNWATPFISSKLGRAWAAILFIFAGGALMLGVANLGIAWLAATLFILRTTFARANVPCVQSIIFESVLPRHRGRWTAITSFKSATNGAGAWVGGYLADLTGDYRAGFSLTAGVHMLCAMLYVPVAFMVPP</sequence>
<comment type="caution">
    <text evidence="2">The sequence shown here is derived from an EMBL/GenBank/DDBJ whole genome shotgun (WGS) entry which is preliminary data.</text>
</comment>
<evidence type="ECO:0000256" key="1">
    <source>
        <dbReference type="SAM" id="Phobius"/>
    </source>
</evidence>
<dbReference type="EMBL" id="CAXAMM010007447">
    <property type="protein sequence ID" value="CAK9014253.1"/>
    <property type="molecule type" value="Genomic_DNA"/>
</dbReference>
<keyword evidence="1" id="KW-0812">Transmembrane</keyword>
<organism evidence="2 3">
    <name type="scientific">Durusdinium trenchii</name>
    <dbReference type="NCBI Taxonomy" id="1381693"/>
    <lineage>
        <taxon>Eukaryota</taxon>
        <taxon>Sar</taxon>
        <taxon>Alveolata</taxon>
        <taxon>Dinophyceae</taxon>
        <taxon>Suessiales</taxon>
        <taxon>Symbiodiniaceae</taxon>
        <taxon>Durusdinium</taxon>
    </lineage>
</organism>
<evidence type="ECO:0008006" key="4">
    <source>
        <dbReference type="Google" id="ProtNLM"/>
    </source>
</evidence>
<protein>
    <recommendedName>
        <fullName evidence="4">Major facilitator superfamily (MFS) profile domain-containing protein</fullName>
    </recommendedName>
</protein>
<dbReference type="SUPFAM" id="SSF103473">
    <property type="entry name" value="MFS general substrate transporter"/>
    <property type="match status" value="1"/>
</dbReference>
<dbReference type="InterPro" id="IPR036259">
    <property type="entry name" value="MFS_trans_sf"/>
</dbReference>
<reference evidence="2 3" key="1">
    <citation type="submission" date="2024-02" db="EMBL/GenBank/DDBJ databases">
        <authorList>
            <person name="Chen Y."/>
            <person name="Shah S."/>
            <person name="Dougan E. K."/>
            <person name="Thang M."/>
            <person name="Chan C."/>
        </authorList>
    </citation>
    <scope>NUCLEOTIDE SEQUENCE [LARGE SCALE GENOMIC DNA]</scope>
</reference>
<feature type="transmembrane region" description="Helical" evidence="1">
    <location>
        <begin position="60"/>
        <end position="91"/>
    </location>
</feature>
<dbReference type="PANTHER" id="PTHR23525">
    <property type="entry name" value="TRANSPORTER, PUTATIVE-RELATED"/>
    <property type="match status" value="1"/>
</dbReference>